<reference evidence="1" key="1">
    <citation type="submission" date="2014-09" db="EMBL/GenBank/DDBJ databases">
        <authorList>
            <person name="Magalhaes I.L.F."/>
            <person name="Oliveira U."/>
            <person name="Santos F.R."/>
            <person name="Vidigal T.H.D.A."/>
            <person name="Brescovit A.D."/>
            <person name="Santos A.J."/>
        </authorList>
    </citation>
    <scope>NUCLEOTIDE SEQUENCE</scope>
    <source>
        <tissue evidence="1">Shoot tissue taken approximately 20 cm above the soil surface</tissue>
    </source>
</reference>
<proteinExistence type="predicted"/>
<accession>A0A0A9AGP4</accession>
<sequence>MKSLLNIHRKKGLVKMLHFLLEYKYHLRRAW</sequence>
<dbReference type="AlphaFoldDB" id="A0A0A9AGP4"/>
<evidence type="ECO:0000313" key="1">
    <source>
        <dbReference type="EMBL" id="JAD50331.1"/>
    </source>
</evidence>
<reference evidence="1" key="2">
    <citation type="journal article" date="2015" name="Data Brief">
        <title>Shoot transcriptome of the giant reed, Arundo donax.</title>
        <authorList>
            <person name="Barrero R.A."/>
            <person name="Guerrero F.D."/>
            <person name="Moolhuijzen P."/>
            <person name="Goolsby J.A."/>
            <person name="Tidwell J."/>
            <person name="Bellgard S.E."/>
            <person name="Bellgard M.I."/>
        </authorList>
    </citation>
    <scope>NUCLEOTIDE SEQUENCE</scope>
    <source>
        <tissue evidence="1">Shoot tissue taken approximately 20 cm above the soil surface</tissue>
    </source>
</reference>
<organism evidence="1">
    <name type="scientific">Arundo donax</name>
    <name type="common">Giant reed</name>
    <name type="synonym">Donax arundinaceus</name>
    <dbReference type="NCBI Taxonomy" id="35708"/>
    <lineage>
        <taxon>Eukaryota</taxon>
        <taxon>Viridiplantae</taxon>
        <taxon>Streptophyta</taxon>
        <taxon>Embryophyta</taxon>
        <taxon>Tracheophyta</taxon>
        <taxon>Spermatophyta</taxon>
        <taxon>Magnoliopsida</taxon>
        <taxon>Liliopsida</taxon>
        <taxon>Poales</taxon>
        <taxon>Poaceae</taxon>
        <taxon>PACMAD clade</taxon>
        <taxon>Arundinoideae</taxon>
        <taxon>Arundineae</taxon>
        <taxon>Arundo</taxon>
    </lineage>
</organism>
<name>A0A0A9AGP4_ARUDO</name>
<dbReference type="EMBL" id="GBRH01247564">
    <property type="protein sequence ID" value="JAD50331.1"/>
    <property type="molecule type" value="Transcribed_RNA"/>
</dbReference>
<protein>
    <submittedName>
        <fullName evidence="1">Uncharacterized protein</fullName>
    </submittedName>
</protein>